<gene>
    <name evidence="2" type="ORF">METZ01_LOCUS151692</name>
</gene>
<sequence length="155" mass="17935">MAKTLSIINSKSRHKSVLIGWREWVSFPDNGNFSIKAKVDTGARTSAVHATHIREMEKNDEKWVKFRLYQSGKYLFVEAPIIEYRRITNSFGVSEQRPVINIKIKLGKNSWKTEITLARRSGMTYPMLIGRNSLKNNYLVHPHQSYLIGTPKNEK</sequence>
<dbReference type="EMBL" id="UINC01024691">
    <property type="protein sequence ID" value="SVA98838.1"/>
    <property type="molecule type" value="Genomic_DNA"/>
</dbReference>
<dbReference type="InterPro" id="IPR021109">
    <property type="entry name" value="Peptidase_aspartic_dom_sf"/>
</dbReference>
<dbReference type="Pfam" id="PF05618">
    <property type="entry name" value="Zn_protease"/>
    <property type="match status" value="1"/>
</dbReference>
<dbReference type="SUPFAM" id="SSF50630">
    <property type="entry name" value="Acid proteases"/>
    <property type="match status" value="1"/>
</dbReference>
<proteinExistence type="predicted"/>
<dbReference type="PANTHER" id="PTHR38037">
    <property type="entry name" value="ZN_PROTEASE DOMAIN-CONTAINING PROTEIN"/>
    <property type="match status" value="1"/>
</dbReference>
<dbReference type="InterPro" id="IPR008503">
    <property type="entry name" value="Asp_endopeptidase"/>
</dbReference>
<dbReference type="AlphaFoldDB" id="A0A382AB93"/>
<reference evidence="2" key="1">
    <citation type="submission" date="2018-05" db="EMBL/GenBank/DDBJ databases">
        <authorList>
            <person name="Lanie J.A."/>
            <person name="Ng W.-L."/>
            <person name="Kazmierczak K.M."/>
            <person name="Andrzejewski T.M."/>
            <person name="Davidsen T.M."/>
            <person name="Wayne K.J."/>
            <person name="Tettelin H."/>
            <person name="Glass J.I."/>
            <person name="Rusch D."/>
            <person name="Podicherti R."/>
            <person name="Tsui H.-C.T."/>
            <person name="Winkler M.E."/>
        </authorList>
    </citation>
    <scope>NUCLEOTIDE SEQUENCE</scope>
</reference>
<protein>
    <recommendedName>
        <fullName evidence="1">Retropepsin-like aspartic endopeptidase domain-containing protein</fullName>
    </recommendedName>
</protein>
<name>A0A382AB93_9ZZZZ</name>
<organism evidence="2">
    <name type="scientific">marine metagenome</name>
    <dbReference type="NCBI Taxonomy" id="408172"/>
    <lineage>
        <taxon>unclassified sequences</taxon>
        <taxon>metagenomes</taxon>
        <taxon>ecological metagenomes</taxon>
    </lineage>
</organism>
<feature type="domain" description="Retropepsin-like aspartic endopeptidase" evidence="1">
    <location>
        <begin position="19"/>
        <end position="148"/>
    </location>
</feature>
<dbReference type="PANTHER" id="PTHR38037:SF2">
    <property type="entry name" value="ATP-DEPENDENT ZINC PROTEASE DOMAIN-CONTAINING PROTEIN-RELATED"/>
    <property type="match status" value="1"/>
</dbReference>
<evidence type="ECO:0000259" key="1">
    <source>
        <dbReference type="Pfam" id="PF05618"/>
    </source>
</evidence>
<evidence type="ECO:0000313" key="2">
    <source>
        <dbReference type="EMBL" id="SVA98838.1"/>
    </source>
</evidence>
<accession>A0A382AB93</accession>
<dbReference type="Gene3D" id="2.40.70.10">
    <property type="entry name" value="Acid Proteases"/>
    <property type="match status" value="1"/>
</dbReference>